<organism evidence="3 4">
    <name type="scientific">Candidatus Ventrousia excrementavium</name>
    <dbReference type="NCBI Taxonomy" id="2840961"/>
    <lineage>
        <taxon>Bacteria</taxon>
        <taxon>Bacillati</taxon>
        <taxon>Bacillota</taxon>
        <taxon>Clostridia</taxon>
        <taxon>Eubacteriales</taxon>
        <taxon>Clostridiaceae</taxon>
        <taxon>Clostridiaceae incertae sedis</taxon>
        <taxon>Candidatus Ventrousia</taxon>
    </lineage>
</organism>
<dbReference type="AlphaFoldDB" id="A0A9D1S1J6"/>
<dbReference type="InterPro" id="IPR002869">
    <property type="entry name" value="Pyrv_flavodox_OxRed_cen"/>
</dbReference>
<gene>
    <name evidence="3" type="ORF">IAB67_09460</name>
</gene>
<reference evidence="3" key="2">
    <citation type="journal article" date="2021" name="PeerJ">
        <title>Extensive microbial diversity within the chicken gut microbiome revealed by metagenomics and culture.</title>
        <authorList>
            <person name="Gilroy R."/>
            <person name="Ravi A."/>
            <person name="Getino M."/>
            <person name="Pursley I."/>
            <person name="Horton D.L."/>
            <person name="Alikhan N.F."/>
            <person name="Baker D."/>
            <person name="Gharbi K."/>
            <person name="Hall N."/>
            <person name="Watson M."/>
            <person name="Adriaenssens E.M."/>
            <person name="Foster-Nyarko E."/>
            <person name="Jarju S."/>
            <person name="Secka A."/>
            <person name="Antonio M."/>
            <person name="Oren A."/>
            <person name="Chaudhuri R.R."/>
            <person name="La Ragione R."/>
            <person name="Hildebrand F."/>
            <person name="Pallen M.J."/>
        </authorList>
    </citation>
    <scope>NUCLEOTIDE SEQUENCE</scope>
    <source>
        <strain evidence="3">CHK191-8634</strain>
    </source>
</reference>
<evidence type="ECO:0000256" key="1">
    <source>
        <dbReference type="ARBA" id="ARBA00023002"/>
    </source>
</evidence>
<dbReference type="Proteomes" id="UP000824073">
    <property type="component" value="Unassembled WGS sequence"/>
</dbReference>
<dbReference type="InterPro" id="IPR019752">
    <property type="entry name" value="Pyrv/ketoisovalerate_OxRed_cat"/>
</dbReference>
<dbReference type="Pfam" id="PF01558">
    <property type="entry name" value="POR"/>
    <property type="match status" value="1"/>
</dbReference>
<evidence type="ECO:0000313" key="4">
    <source>
        <dbReference type="Proteomes" id="UP000824073"/>
    </source>
</evidence>
<proteinExistence type="predicted"/>
<comment type="caution">
    <text evidence="3">The sequence shown here is derived from an EMBL/GenBank/DDBJ whole genome shotgun (WGS) entry which is preliminary data.</text>
</comment>
<dbReference type="NCBIfam" id="NF005325">
    <property type="entry name" value="PRK06853.1-5"/>
    <property type="match status" value="1"/>
</dbReference>
<dbReference type="Gene3D" id="3.40.920.10">
    <property type="entry name" value="Pyruvate-ferredoxin oxidoreductase, PFOR, domain III"/>
    <property type="match status" value="1"/>
</dbReference>
<dbReference type="InterPro" id="IPR052198">
    <property type="entry name" value="IorB_Oxidoreductase"/>
</dbReference>
<name>A0A9D1S1J6_9CLOT</name>
<evidence type="ECO:0000313" key="3">
    <source>
        <dbReference type="EMBL" id="HIU44510.1"/>
    </source>
</evidence>
<dbReference type="PANTHER" id="PTHR43854:SF1">
    <property type="entry name" value="INDOLEPYRUVATE OXIDOREDUCTASE SUBUNIT IORB"/>
    <property type="match status" value="1"/>
</dbReference>
<dbReference type="PANTHER" id="PTHR43854">
    <property type="entry name" value="INDOLEPYRUVATE OXIDOREDUCTASE SUBUNIT IORB"/>
    <property type="match status" value="1"/>
</dbReference>
<keyword evidence="1" id="KW-0560">Oxidoreductase</keyword>
<dbReference type="GO" id="GO:0016903">
    <property type="term" value="F:oxidoreductase activity, acting on the aldehyde or oxo group of donors"/>
    <property type="evidence" value="ECO:0007669"/>
    <property type="project" value="InterPro"/>
</dbReference>
<dbReference type="EMBL" id="DVMR01000069">
    <property type="protein sequence ID" value="HIU44510.1"/>
    <property type="molecule type" value="Genomic_DNA"/>
</dbReference>
<protein>
    <submittedName>
        <fullName evidence="3">Indolepyruvate oxidoreductase subunit beta</fullName>
    </submittedName>
</protein>
<feature type="domain" description="Pyruvate/ketoisovalerate oxidoreductase catalytic" evidence="2">
    <location>
        <begin position="13"/>
        <end position="188"/>
    </location>
</feature>
<sequence>MNDVRSILLVGVGGQGTILVSKLLTQGLIRAGYDVKMSEVHGMAQRGGSVSTQVRYGKKVYSPIIGEGAADVLVAFEKMEAVRYASYLKPDGIAVINNYEIPSLPVAIGQAQYPQGCIEAMQKAFKTISFDAAEVAQRVGNSRTMNVVLLGALIHAFGMTDIDWEGVLRDNLPAKILDVNLLALREGMKM</sequence>
<accession>A0A9D1S1J6</accession>
<reference evidence="3" key="1">
    <citation type="submission" date="2020-10" db="EMBL/GenBank/DDBJ databases">
        <authorList>
            <person name="Gilroy R."/>
        </authorList>
    </citation>
    <scope>NUCLEOTIDE SEQUENCE</scope>
    <source>
        <strain evidence="3">CHK191-8634</strain>
    </source>
</reference>
<dbReference type="SUPFAM" id="SSF53323">
    <property type="entry name" value="Pyruvate-ferredoxin oxidoreductase, PFOR, domain III"/>
    <property type="match status" value="1"/>
</dbReference>
<evidence type="ECO:0000259" key="2">
    <source>
        <dbReference type="Pfam" id="PF01558"/>
    </source>
</evidence>